<dbReference type="GO" id="GO:0000981">
    <property type="term" value="F:DNA-binding transcription factor activity, RNA polymerase II-specific"/>
    <property type="evidence" value="ECO:0007669"/>
    <property type="project" value="TreeGrafter"/>
</dbReference>
<name>A0AAV2SDZ3_MEGNR</name>
<proteinExistence type="inferred from homology"/>
<dbReference type="SMART" id="SM00355">
    <property type="entry name" value="ZnF_C2H2"/>
    <property type="match status" value="1"/>
</dbReference>
<reference evidence="14 15" key="1">
    <citation type="submission" date="2024-05" db="EMBL/GenBank/DDBJ databases">
        <authorList>
            <person name="Wallberg A."/>
        </authorList>
    </citation>
    <scope>NUCLEOTIDE SEQUENCE [LARGE SCALE GENOMIC DNA]</scope>
</reference>
<feature type="domain" description="C2H2-type" evidence="13">
    <location>
        <begin position="77"/>
        <end position="100"/>
    </location>
</feature>
<keyword evidence="5" id="KW-0677">Repeat</keyword>
<evidence type="ECO:0000256" key="8">
    <source>
        <dbReference type="ARBA" id="ARBA00023125"/>
    </source>
</evidence>
<dbReference type="PROSITE" id="PS00028">
    <property type="entry name" value="ZINC_FINGER_C2H2_1"/>
    <property type="match status" value="1"/>
</dbReference>
<keyword evidence="6 12" id="KW-0863">Zinc-finger</keyword>
<dbReference type="InterPro" id="IPR036236">
    <property type="entry name" value="Znf_C2H2_sf"/>
</dbReference>
<comment type="similarity">
    <text evidence="2">Belongs to the krueppel C2H2-type zinc-finger protein family.</text>
</comment>
<organism evidence="14 15">
    <name type="scientific">Meganyctiphanes norvegica</name>
    <name type="common">Northern krill</name>
    <name type="synonym">Thysanopoda norvegica</name>
    <dbReference type="NCBI Taxonomy" id="48144"/>
    <lineage>
        <taxon>Eukaryota</taxon>
        <taxon>Metazoa</taxon>
        <taxon>Ecdysozoa</taxon>
        <taxon>Arthropoda</taxon>
        <taxon>Crustacea</taxon>
        <taxon>Multicrustacea</taxon>
        <taxon>Malacostraca</taxon>
        <taxon>Eumalacostraca</taxon>
        <taxon>Eucarida</taxon>
        <taxon>Euphausiacea</taxon>
        <taxon>Euphausiidae</taxon>
        <taxon>Meganyctiphanes</taxon>
    </lineage>
</organism>
<comment type="subcellular location">
    <subcellularLocation>
        <location evidence="1">Nucleus</location>
    </subcellularLocation>
</comment>
<dbReference type="PANTHER" id="PTHR23235">
    <property type="entry name" value="KRUEPPEL-LIKE TRANSCRIPTION FACTOR"/>
    <property type="match status" value="1"/>
</dbReference>
<keyword evidence="9" id="KW-0539">Nucleus</keyword>
<dbReference type="GO" id="GO:0000978">
    <property type="term" value="F:RNA polymerase II cis-regulatory region sequence-specific DNA binding"/>
    <property type="evidence" value="ECO:0007669"/>
    <property type="project" value="TreeGrafter"/>
</dbReference>
<dbReference type="AlphaFoldDB" id="A0AAV2SDZ3"/>
<keyword evidence="3" id="KW-0302">Gap protein</keyword>
<evidence type="ECO:0000256" key="6">
    <source>
        <dbReference type="ARBA" id="ARBA00022771"/>
    </source>
</evidence>
<comment type="caution">
    <text evidence="14">The sequence shown here is derived from an EMBL/GenBank/DDBJ whole genome shotgun (WGS) entry which is preliminary data.</text>
</comment>
<keyword evidence="7" id="KW-0862">Zinc</keyword>
<dbReference type="InterPro" id="IPR013087">
    <property type="entry name" value="Znf_C2H2_type"/>
</dbReference>
<keyword evidence="15" id="KW-1185">Reference proteome</keyword>
<dbReference type="Pfam" id="PF00096">
    <property type="entry name" value="zf-C2H2"/>
    <property type="match status" value="1"/>
</dbReference>
<dbReference type="Proteomes" id="UP001497623">
    <property type="component" value="Unassembled WGS sequence"/>
</dbReference>
<keyword evidence="4" id="KW-0479">Metal-binding</keyword>
<feature type="non-terminal residue" evidence="14">
    <location>
        <position position="100"/>
    </location>
</feature>
<evidence type="ECO:0000256" key="3">
    <source>
        <dbReference type="ARBA" id="ARBA00022492"/>
    </source>
</evidence>
<dbReference type="GO" id="GO:0005634">
    <property type="term" value="C:nucleus"/>
    <property type="evidence" value="ECO:0007669"/>
    <property type="project" value="UniProtKB-SubCell"/>
</dbReference>
<sequence>MSYSIVKEEVGVDFEIEVKEESKSIHDVKINCEELEIYEEPIAFIGEHCQYKQYAKTFTHTSTPIIHQRSHTGKKPYHCSHCDKVFSKNRNLIKHQRMHT</sequence>
<dbReference type="PANTHER" id="PTHR23235:SF178">
    <property type="entry name" value="C2H2-TYPE DOMAIN-CONTAINING PROTEIN-RELATED"/>
    <property type="match status" value="1"/>
</dbReference>
<evidence type="ECO:0000256" key="9">
    <source>
        <dbReference type="ARBA" id="ARBA00023242"/>
    </source>
</evidence>
<comment type="function">
    <text evidence="11">Krueppel is a gap class segmentation protein.</text>
</comment>
<evidence type="ECO:0000256" key="10">
    <source>
        <dbReference type="ARBA" id="ARBA00023843"/>
    </source>
</evidence>
<gene>
    <name evidence="14" type="ORF">MNOR_LOCUS35160</name>
</gene>
<protein>
    <recommendedName>
        <fullName evidence="10">Protein krueppel</fullName>
    </recommendedName>
</protein>
<dbReference type="EMBL" id="CAXKWB010057368">
    <property type="protein sequence ID" value="CAL4179446.1"/>
    <property type="molecule type" value="Genomic_DNA"/>
</dbReference>
<evidence type="ECO:0000313" key="15">
    <source>
        <dbReference type="Proteomes" id="UP001497623"/>
    </source>
</evidence>
<dbReference type="FunFam" id="3.30.160.60:FF:001954">
    <property type="entry name" value="Zinc finger protein 787"/>
    <property type="match status" value="1"/>
</dbReference>
<evidence type="ECO:0000256" key="12">
    <source>
        <dbReference type="PROSITE-ProRule" id="PRU00042"/>
    </source>
</evidence>
<evidence type="ECO:0000256" key="1">
    <source>
        <dbReference type="ARBA" id="ARBA00004123"/>
    </source>
</evidence>
<keyword evidence="3" id="KW-0217">Developmental protein</keyword>
<dbReference type="PROSITE" id="PS50157">
    <property type="entry name" value="ZINC_FINGER_C2H2_2"/>
    <property type="match status" value="2"/>
</dbReference>
<dbReference type="GO" id="GO:0008270">
    <property type="term" value="F:zinc ion binding"/>
    <property type="evidence" value="ECO:0007669"/>
    <property type="project" value="UniProtKB-KW"/>
</dbReference>
<evidence type="ECO:0000256" key="7">
    <source>
        <dbReference type="ARBA" id="ARBA00022833"/>
    </source>
</evidence>
<evidence type="ECO:0000256" key="5">
    <source>
        <dbReference type="ARBA" id="ARBA00022737"/>
    </source>
</evidence>
<dbReference type="SUPFAM" id="SSF57667">
    <property type="entry name" value="beta-beta-alpha zinc fingers"/>
    <property type="match status" value="1"/>
</dbReference>
<dbReference type="GO" id="GO:0035282">
    <property type="term" value="P:segmentation"/>
    <property type="evidence" value="ECO:0007669"/>
    <property type="project" value="UniProtKB-KW"/>
</dbReference>
<accession>A0AAV2SDZ3</accession>
<evidence type="ECO:0000256" key="11">
    <source>
        <dbReference type="ARBA" id="ARBA00053345"/>
    </source>
</evidence>
<keyword evidence="8" id="KW-0238">DNA-binding</keyword>
<evidence type="ECO:0000313" key="14">
    <source>
        <dbReference type="EMBL" id="CAL4179446.1"/>
    </source>
</evidence>
<feature type="domain" description="C2H2-type" evidence="13">
    <location>
        <begin position="47"/>
        <end position="76"/>
    </location>
</feature>
<evidence type="ECO:0000259" key="13">
    <source>
        <dbReference type="PROSITE" id="PS50157"/>
    </source>
</evidence>
<evidence type="ECO:0000256" key="4">
    <source>
        <dbReference type="ARBA" id="ARBA00022723"/>
    </source>
</evidence>
<evidence type="ECO:0000256" key="2">
    <source>
        <dbReference type="ARBA" id="ARBA00006991"/>
    </source>
</evidence>
<dbReference type="Gene3D" id="3.30.160.60">
    <property type="entry name" value="Classic Zinc Finger"/>
    <property type="match status" value="2"/>
</dbReference>